<dbReference type="Gene3D" id="1.10.30.50">
    <property type="match status" value="1"/>
</dbReference>
<dbReference type="EMBL" id="RCWJ01000001">
    <property type="protein sequence ID" value="RLQ85743.1"/>
    <property type="molecule type" value="Genomic_DNA"/>
</dbReference>
<dbReference type="Pfam" id="PF02720">
    <property type="entry name" value="DUF222"/>
    <property type="match status" value="1"/>
</dbReference>
<dbReference type="InterPro" id="IPR003870">
    <property type="entry name" value="DUF222"/>
</dbReference>
<organism evidence="3 4">
    <name type="scientific">Mycetocola zhadangensis</name>
    <dbReference type="NCBI Taxonomy" id="1164595"/>
    <lineage>
        <taxon>Bacteria</taxon>
        <taxon>Bacillati</taxon>
        <taxon>Actinomycetota</taxon>
        <taxon>Actinomycetes</taxon>
        <taxon>Micrococcales</taxon>
        <taxon>Microbacteriaceae</taxon>
        <taxon>Mycetocola</taxon>
    </lineage>
</organism>
<protein>
    <submittedName>
        <fullName evidence="3">HNH endonuclease</fullName>
    </submittedName>
</protein>
<evidence type="ECO:0000259" key="2">
    <source>
        <dbReference type="SMART" id="SM00507"/>
    </source>
</evidence>
<dbReference type="InterPro" id="IPR003615">
    <property type="entry name" value="HNH_nuc"/>
</dbReference>
<accession>A0A3L7J567</accession>
<reference evidence="3 4" key="1">
    <citation type="submission" date="2018-10" db="EMBL/GenBank/DDBJ databases">
        <authorList>
            <person name="Li J."/>
        </authorList>
    </citation>
    <scope>NUCLEOTIDE SEQUENCE [LARGE SCALE GENOMIC DNA]</scope>
    <source>
        <strain evidence="3 4">ZD1-4</strain>
    </source>
</reference>
<evidence type="ECO:0000256" key="1">
    <source>
        <dbReference type="SAM" id="MobiDB-lite"/>
    </source>
</evidence>
<dbReference type="AlphaFoldDB" id="A0A3L7J567"/>
<dbReference type="OrthoDB" id="5177627at2"/>
<name>A0A3L7J567_9MICO</name>
<dbReference type="Proteomes" id="UP000282460">
    <property type="component" value="Unassembled WGS sequence"/>
</dbReference>
<sequence length="515" mass="54709">MTLAVSDLPPVFGSEGEAALTGLLQHVGDVLTVLDLDHLDRLSGDQLLTQMSQVAHVLRGSEAALAAMSAEVAVRSDPTRGGEGLAAKHTYQRPSQLIEVITGLSSATAGRLIRVGQRTTQRVSDAGLPLPPLFPVVSKALHEGLIGVEAAENITRELSLAAPRAEVEHLAIAETALVEQATGAGWRDGLPLSADLIAIQARQWRERLDEDGIEPRTEKAFQKRNFWISRTATDGLIKFGGLVTVDVGAKLHALLDAILSPRTDSRYEPTGEAPGVAPGTSSGDHSQTLHAPRGAPSAYDAARRIGVPDRRTNPGEEALTGSVDGEEGARLVDRRTAGQKRADVFAAMIDSLARGTDAPTVTGASPTVVVTVTADVLDSGKGTGQIIGVNTPVSMSIIKQILSDASMIPVFIDPDGKVVALGNDQRGFSRIQRMGMIARDGPTCAMPGCQIPATGCEAHHVVEYSEGGPTHLDNGALFCWFHHRMIKTGVFTVEMVNGKPEVTIAEWLRRKPYFQ</sequence>
<keyword evidence="4" id="KW-1185">Reference proteome</keyword>
<comment type="caution">
    <text evidence="3">The sequence shown here is derived from an EMBL/GenBank/DDBJ whole genome shotgun (WGS) entry which is preliminary data.</text>
</comment>
<dbReference type="SMART" id="SM00507">
    <property type="entry name" value="HNHc"/>
    <property type="match status" value="1"/>
</dbReference>
<gene>
    <name evidence="3" type="ORF">D9V28_02430</name>
</gene>
<keyword evidence="3" id="KW-0378">Hydrolase</keyword>
<proteinExistence type="predicted"/>
<evidence type="ECO:0000313" key="4">
    <source>
        <dbReference type="Proteomes" id="UP000282460"/>
    </source>
</evidence>
<dbReference type="CDD" id="cd00085">
    <property type="entry name" value="HNHc"/>
    <property type="match status" value="1"/>
</dbReference>
<dbReference type="GO" id="GO:0004519">
    <property type="term" value="F:endonuclease activity"/>
    <property type="evidence" value="ECO:0007669"/>
    <property type="project" value="UniProtKB-KW"/>
</dbReference>
<feature type="compositionally biased region" description="Polar residues" evidence="1">
    <location>
        <begin position="279"/>
        <end position="289"/>
    </location>
</feature>
<keyword evidence="3" id="KW-0255">Endonuclease</keyword>
<feature type="domain" description="HNH nuclease" evidence="2">
    <location>
        <begin position="431"/>
        <end position="484"/>
    </location>
</feature>
<evidence type="ECO:0000313" key="3">
    <source>
        <dbReference type="EMBL" id="RLQ85743.1"/>
    </source>
</evidence>
<keyword evidence="3" id="KW-0540">Nuclease</keyword>
<feature type="region of interest" description="Disordered" evidence="1">
    <location>
        <begin position="263"/>
        <end position="298"/>
    </location>
</feature>